<dbReference type="InterPro" id="IPR036514">
    <property type="entry name" value="SGNH_hydro_sf"/>
</dbReference>
<dbReference type="Gene3D" id="3.40.50.1110">
    <property type="entry name" value="SGNH hydrolase"/>
    <property type="match status" value="1"/>
</dbReference>
<proteinExistence type="predicted"/>
<gene>
    <name evidence="1" type="ORF">B1812_08440</name>
</gene>
<reference evidence="1 2" key="1">
    <citation type="submission" date="2017-02" db="EMBL/GenBank/DDBJ databases">
        <authorList>
            <person name="Peterson S.W."/>
        </authorList>
    </citation>
    <scope>NUCLEOTIDE SEQUENCE [LARGE SCALE GENOMIC DNA]</scope>
    <source>
        <strain evidence="1 2">S285</strain>
    </source>
</reference>
<evidence type="ECO:0000313" key="2">
    <source>
        <dbReference type="Proteomes" id="UP000193978"/>
    </source>
</evidence>
<name>A0A1W6MU22_9HYPH</name>
<dbReference type="EMBL" id="CP019948">
    <property type="protein sequence ID" value="ARN81100.1"/>
    <property type="molecule type" value="Genomic_DNA"/>
</dbReference>
<evidence type="ECO:0000313" key="1">
    <source>
        <dbReference type="EMBL" id="ARN81100.1"/>
    </source>
</evidence>
<keyword evidence="2" id="KW-1185">Reference proteome</keyword>
<dbReference type="SUPFAM" id="SSF52266">
    <property type="entry name" value="SGNH hydrolase"/>
    <property type="match status" value="1"/>
</dbReference>
<dbReference type="AlphaFoldDB" id="A0A1W6MU22"/>
<protein>
    <recommendedName>
        <fullName evidence="3">SGNH hydrolase-type esterase domain-containing protein</fullName>
    </recommendedName>
</protein>
<dbReference type="GO" id="GO:0016788">
    <property type="term" value="F:hydrolase activity, acting on ester bonds"/>
    <property type="evidence" value="ECO:0007669"/>
    <property type="project" value="UniProtKB-ARBA"/>
</dbReference>
<dbReference type="KEGG" id="mbry:B1812_08440"/>
<organism evidence="1 2">
    <name type="scientific">Methylocystis bryophila</name>
    <dbReference type="NCBI Taxonomy" id="655015"/>
    <lineage>
        <taxon>Bacteria</taxon>
        <taxon>Pseudomonadati</taxon>
        <taxon>Pseudomonadota</taxon>
        <taxon>Alphaproteobacteria</taxon>
        <taxon>Hyphomicrobiales</taxon>
        <taxon>Methylocystaceae</taxon>
        <taxon>Methylocystis</taxon>
    </lineage>
</organism>
<sequence>MPLFAIFLKAGQKRWSSMDILLLGGSNAGLHYGWAAQLAARLPEHRVSNRFLGAVGSLYGLMRLMRLGEDAAPPQLVIFEYALNDAVLLDAGWLRMDLLEDTLRAVAELCREQRLPLLLLCLQPRPGEAARVDAAARRALACYRRLSQRHRLYPCVTQQEALGGVRAEDYVDKLHLHAEASMRVAEHLAAVLRDARVPVPRAGETAPPSFRFVPARAARTQGPCRRVEIVSTVYSDEFLEVSRGGSSLWPGSGRLVALMLRTTETAGAYRLAAGGWSLRKTAQSHIRAVLPKVMLLHYVRAQPAAEEDLEISMPAEEVALMRLPEDRTFHGAPSEAPFAAQKLEIAGVIFWSGAPWPRRLLAAIQTRLDARAPWLVLWRRKFSSAPIPPAAR</sequence>
<dbReference type="Proteomes" id="UP000193978">
    <property type="component" value="Chromosome"/>
</dbReference>
<accession>A0A1W6MU22</accession>
<evidence type="ECO:0008006" key="3">
    <source>
        <dbReference type="Google" id="ProtNLM"/>
    </source>
</evidence>